<accession>A0A919DRH5</accession>
<dbReference type="PANTHER" id="PTHR35908:SF1">
    <property type="entry name" value="CONSERVED PROTEIN"/>
    <property type="match status" value="1"/>
</dbReference>
<dbReference type="AlphaFoldDB" id="A0A919DRH5"/>
<evidence type="ECO:0000259" key="1">
    <source>
        <dbReference type="PROSITE" id="PS51819"/>
    </source>
</evidence>
<dbReference type="SUPFAM" id="SSF54593">
    <property type="entry name" value="Glyoxalase/Bleomycin resistance protein/Dihydroxybiphenyl dioxygenase"/>
    <property type="match status" value="1"/>
</dbReference>
<evidence type="ECO:0000313" key="2">
    <source>
        <dbReference type="EMBL" id="GHE69731.1"/>
    </source>
</evidence>
<dbReference type="EMBL" id="BNAT01000074">
    <property type="protein sequence ID" value="GHE69731.1"/>
    <property type="molecule type" value="Genomic_DNA"/>
</dbReference>
<dbReference type="InterPro" id="IPR041581">
    <property type="entry name" value="Glyoxalase_6"/>
</dbReference>
<comment type="caution">
    <text evidence="2">The sequence shown here is derived from an EMBL/GenBank/DDBJ whole genome shotgun (WGS) entry which is preliminary data.</text>
</comment>
<dbReference type="Gene3D" id="3.10.180.10">
    <property type="entry name" value="2,3-Dihydroxybiphenyl 1,2-Dioxygenase, domain 1"/>
    <property type="match status" value="1"/>
</dbReference>
<gene>
    <name evidence="2" type="ORF">GCM10017771_93530</name>
</gene>
<dbReference type="Proteomes" id="UP000603227">
    <property type="component" value="Unassembled WGS sequence"/>
</dbReference>
<organism evidence="2 3">
    <name type="scientific">Streptomyces capitiformicae</name>
    <dbReference type="NCBI Taxonomy" id="2014920"/>
    <lineage>
        <taxon>Bacteria</taxon>
        <taxon>Bacillati</taxon>
        <taxon>Actinomycetota</taxon>
        <taxon>Actinomycetes</taxon>
        <taxon>Kitasatosporales</taxon>
        <taxon>Streptomycetaceae</taxon>
        <taxon>Streptomyces</taxon>
    </lineage>
</organism>
<evidence type="ECO:0000313" key="3">
    <source>
        <dbReference type="Proteomes" id="UP000603227"/>
    </source>
</evidence>
<proteinExistence type="predicted"/>
<reference evidence="2" key="1">
    <citation type="journal article" date="2014" name="Int. J. Syst. Evol. Microbiol.">
        <title>Complete genome sequence of Corynebacterium casei LMG S-19264T (=DSM 44701T), isolated from a smear-ripened cheese.</title>
        <authorList>
            <consortium name="US DOE Joint Genome Institute (JGI-PGF)"/>
            <person name="Walter F."/>
            <person name="Albersmeier A."/>
            <person name="Kalinowski J."/>
            <person name="Ruckert C."/>
        </authorList>
    </citation>
    <scope>NUCLEOTIDE SEQUENCE</scope>
    <source>
        <strain evidence="2">CGMCC 4.7403</strain>
    </source>
</reference>
<name>A0A919DRH5_9ACTN</name>
<protein>
    <recommendedName>
        <fullName evidence="1">VOC domain-containing protein</fullName>
    </recommendedName>
</protein>
<dbReference type="InterPro" id="IPR029068">
    <property type="entry name" value="Glyas_Bleomycin-R_OHBP_Dase"/>
</dbReference>
<keyword evidence="3" id="KW-1185">Reference proteome</keyword>
<feature type="domain" description="VOC" evidence="1">
    <location>
        <begin position="40"/>
        <end position="153"/>
    </location>
</feature>
<dbReference type="CDD" id="cd06587">
    <property type="entry name" value="VOC"/>
    <property type="match status" value="1"/>
</dbReference>
<dbReference type="InterPro" id="IPR037523">
    <property type="entry name" value="VOC_core"/>
</dbReference>
<reference evidence="2" key="2">
    <citation type="submission" date="2020-09" db="EMBL/GenBank/DDBJ databases">
        <authorList>
            <person name="Sun Q."/>
            <person name="Zhou Y."/>
        </authorList>
    </citation>
    <scope>NUCLEOTIDE SEQUENCE</scope>
    <source>
        <strain evidence="2">CGMCC 4.7403</strain>
    </source>
</reference>
<sequence length="154" mass="16694">MPRPGRPAQCTRAAASARAGHVTHHQHPYEGVIGMPALAEFTAVVIDCADPAMLAEFYRKATGWEITYSDQDFASLGNGGRMQIAFVRIEGYQAPGWPDARKHAHLDFTVTDLESTAKELLALGAAKPEFQTGEGKWVVLTDPEGHPFCLTTGD</sequence>
<dbReference type="PANTHER" id="PTHR35908">
    <property type="entry name" value="HYPOTHETICAL FUSION PROTEIN"/>
    <property type="match status" value="1"/>
</dbReference>
<dbReference type="PROSITE" id="PS51819">
    <property type="entry name" value="VOC"/>
    <property type="match status" value="1"/>
</dbReference>
<dbReference type="Pfam" id="PF18029">
    <property type="entry name" value="Glyoxalase_6"/>
    <property type="match status" value="1"/>
</dbReference>